<comment type="caution">
    <text evidence="2">The sequence shown here is derived from an EMBL/GenBank/DDBJ whole genome shotgun (WGS) entry which is preliminary data.</text>
</comment>
<proteinExistence type="predicted"/>
<evidence type="ECO:0000313" key="2">
    <source>
        <dbReference type="EMBL" id="KEO96791.1"/>
    </source>
</evidence>
<dbReference type="Gene3D" id="2.40.10.220">
    <property type="entry name" value="predicted glycosyltransferase like domains"/>
    <property type="match status" value="1"/>
</dbReference>
<dbReference type="Proteomes" id="UP000027866">
    <property type="component" value="Unassembled WGS sequence"/>
</dbReference>
<feature type="domain" description="PilZ" evidence="1">
    <location>
        <begin position="7"/>
        <end position="88"/>
    </location>
</feature>
<dbReference type="RefSeq" id="WP_034902163.1">
    <property type="nucleotide sequence ID" value="NZ_JMIX01000004.1"/>
</dbReference>
<dbReference type="KEGG" id="elq:Ga0102493_11686"/>
<dbReference type="GO" id="GO:0035438">
    <property type="term" value="F:cyclic-di-GMP binding"/>
    <property type="evidence" value="ECO:0007669"/>
    <property type="project" value="InterPro"/>
</dbReference>
<gene>
    <name evidence="2" type="ORF">EH32_08910</name>
</gene>
<reference evidence="2 3" key="1">
    <citation type="submission" date="2014-04" db="EMBL/GenBank/DDBJ databases">
        <title>A comprehensive comparison of genomes of Erythrobacter spp. Strains.</title>
        <authorList>
            <person name="Zheng Q."/>
        </authorList>
    </citation>
    <scope>NUCLEOTIDE SEQUENCE [LARGE SCALE GENOMIC DNA]</scope>
    <source>
        <strain evidence="2 3">DSM 8509</strain>
    </source>
</reference>
<dbReference type="EMBL" id="JMIX01000004">
    <property type="protein sequence ID" value="KEO96791.1"/>
    <property type="molecule type" value="Genomic_DNA"/>
</dbReference>
<dbReference type="PATRIC" id="fig|39960.10.peg.2937"/>
<dbReference type="AlphaFoldDB" id="A0A074MP84"/>
<evidence type="ECO:0000313" key="3">
    <source>
        <dbReference type="Proteomes" id="UP000027866"/>
    </source>
</evidence>
<accession>A0A074MP84</accession>
<organism evidence="2 3">
    <name type="scientific">Erythrobacter litoralis</name>
    <dbReference type="NCBI Taxonomy" id="39960"/>
    <lineage>
        <taxon>Bacteria</taxon>
        <taxon>Pseudomonadati</taxon>
        <taxon>Pseudomonadota</taxon>
        <taxon>Alphaproteobacteria</taxon>
        <taxon>Sphingomonadales</taxon>
        <taxon>Erythrobacteraceae</taxon>
        <taxon>Erythrobacter/Porphyrobacter group</taxon>
        <taxon>Erythrobacter</taxon>
    </lineage>
</organism>
<keyword evidence="3" id="KW-1185">Reference proteome</keyword>
<dbReference type="SUPFAM" id="SSF141371">
    <property type="entry name" value="PilZ domain-like"/>
    <property type="match status" value="1"/>
</dbReference>
<protein>
    <recommendedName>
        <fullName evidence="1">PilZ domain-containing protein</fullName>
    </recommendedName>
</protein>
<evidence type="ECO:0000259" key="1">
    <source>
        <dbReference type="Pfam" id="PF07238"/>
    </source>
</evidence>
<name>A0A074MP84_9SPHN</name>
<dbReference type="InterPro" id="IPR009875">
    <property type="entry name" value="PilZ_domain"/>
</dbReference>
<sequence>MLITKPKRKPKRVRVLIDGTLEGAEGTLAVRVRDISEGGALIETTDTPKTGDKVRLSCRGHDLAGKVLWQRGAWAGIRFERPLQNATWNEFAAMGLRVGAPRNYRPDLIPEDEEPIEVSRRTIRIRRTASGR</sequence>
<dbReference type="Pfam" id="PF07238">
    <property type="entry name" value="PilZ"/>
    <property type="match status" value="1"/>
</dbReference>
<dbReference type="OrthoDB" id="9794070at2"/>